<feature type="region of interest" description="Disordered" evidence="2">
    <location>
        <begin position="230"/>
        <end position="262"/>
    </location>
</feature>
<dbReference type="EMBL" id="WUAV01000006">
    <property type="protein sequence ID" value="KAF1746929.1"/>
    <property type="molecule type" value="Genomic_DNA"/>
</dbReference>
<feature type="region of interest" description="Disordered" evidence="2">
    <location>
        <begin position="314"/>
        <end position="429"/>
    </location>
</feature>
<keyword evidence="1" id="KW-0175">Coiled coil</keyword>
<organism evidence="3 4">
    <name type="scientific">Caenorhabditis remanei</name>
    <name type="common">Caenorhabditis vulgaris</name>
    <dbReference type="NCBI Taxonomy" id="31234"/>
    <lineage>
        <taxon>Eukaryota</taxon>
        <taxon>Metazoa</taxon>
        <taxon>Ecdysozoa</taxon>
        <taxon>Nematoda</taxon>
        <taxon>Chromadorea</taxon>
        <taxon>Rhabditida</taxon>
        <taxon>Rhabditina</taxon>
        <taxon>Rhabditomorpha</taxon>
        <taxon>Rhabditoidea</taxon>
        <taxon>Rhabditidae</taxon>
        <taxon>Peloderinae</taxon>
        <taxon>Caenorhabditis</taxon>
    </lineage>
</organism>
<feature type="region of interest" description="Disordered" evidence="2">
    <location>
        <begin position="819"/>
        <end position="842"/>
    </location>
</feature>
<protein>
    <submittedName>
        <fullName evidence="3">Uncharacterized protein</fullName>
    </submittedName>
</protein>
<feature type="coiled-coil region" evidence="1">
    <location>
        <begin position="588"/>
        <end position="650"/>
    </location>
</feature>
<feature type="compositionally biased region" description="Polar residues" evidence="2">
    <location>
        <begin position="324"/>
        <end position="351"/>
    </location>
</feature>
<dbReference type="CTD" id="9809168"/>
<feature type="compositionally biased region" description="Polar residues" evidence="2">
    <location>
        <begin position="20"/>
        <end position="43"/>
    </location>
</feature>
<gene>
    <name evidence="3" type="ORF">GCK72_023387</name>
</gene>
<feature type="compositionally biased region" description="Polar residues" evidence="2">
    <location>
        <begin position="413"/>
        <end position="429"/>
    </location>
</feature>
<feature type="compositionally biased region" description="Basic and acidic residues" evidence="2">
    <location>
        <begin position="136"/>
        <end position="145"/>
    </location>
</feature>
<dbReference type="Proteomes" id="UP000483820">
    <property type="component" value="Chromosome X"/>
</dbReference>
<evidence type="ECO:0000256" key="2">
    <source>
        <dbReference type="SAM" id="MobiDB-lite"/>
    </source>
</evidence>
<feature type="region of interest" description="Disordered" evidence="2">
    <location>
        <begin position="1"/>
        <end position="48"/>
    </location>
</feature>
<evidence type="ECO:0000313" key="4">
    <source>
        <dbReference type="Proteomes" id="UP000483820"/>
    </source>
</evidence>
<sequence>MADKNVNQPLVKYRGYRTLSRASTQNAGSKSSRNLDSTHNLSPPSVLGVRKYPRIPAKMKYDTQVIFLPSKDEQNVVNETPSNRNKINQLASSSSHRDQTGNGANGNGGDSRVDQENMRSSSSSNRNDLRTNMSKMDNREQRTSFDSRPISRNHQEGGQPEYDNDSRNESQNYEYHTDYDVKSWVNQTQQRARISDDGDAFYDNEYETMENKEASPKTDFQECANRLFTDNGSSPAIGATSRNDGNLDNVQSSEPNVNDSRESKIEEVRTILQTQQPFVEKKQLKFGQGFGIDHYPDTSLPKKINSFGSEAGYARRTESKHPKSSNSTYHSEKNVNNTYFRSESLMDQNRVTAPDSRRTPETSYTNHNENAIVDQPDGYNSPGYGPSLLNESKFQTSPSNRSSTPKPLLDQVYNGNDVQGSSSQPNWQYNQNATRHSSFLQDTGFPSAETISSSDSLNYMEKNHESTDCKKSQQHDPFSFSREDLMAIKSNSTYPPRAIRTITSKIGKLAKAYEPKYTFNRFAKEFVPSELKTNVESFGKSYKTSTSTSHYFKSCANAETSTRVSIEIQTDPKKVIATESQTDTDDRFEMYENKLIGARREIEIAKGELEIAQVISNNKQAKINLLEAQMEQLKTLLKQKESLIQAKNEETSLLIQTLAVKETLLAEKREIIEANEATFQKIKELPAVKEATSLDDVLKFLEEENEKIVSSKLLISRNMQRSGMWAPEIVSEVVDQDEFVIGYVEGDTAHSSVTEDLETLKLDELSNDTDTKCKALDSNPIVTVIRNLDSDPIVGNSHKLTTEHEKADYGRDALEKLNESPTNAAESDVTAAKKETTTYFVE</sequence>
<comment type="caution">
    <text evidence="3">The sequence shown here is derived from an EMBL/GenBank/DDBJ whole genome shotgun (WGS) entry which is preliminary data.</text>
</comment>
<feature type="compositionally biased region" description="Polar residues" evidence="2">
    <location>
        <begin position="230"/>
        <end position="258"/>
    </location>
</feature>
<dbReference type="GeneID" id="9809168"/>
<dbReference type="AlphaFoldDB" id="A0A6A5FX10"/>
<dbReference type="RefSeq" id="XP_003106809.2">
    <property type="nucleotide sequence ID" value="XM_003106761.2"/>
</dbReference>
<feature type="compositionally biased region" description="Polar residues" evidence="2">
    <location>
        <begin position="389"/>
        <end position="405"/>
    </location>
</feature>
<evidence type="ECO:0000256" key="1">
    <source>
        <dbReference type="SAM" id="Coils"/>
    </source>
</evidence>
<evidence type="ECO:0000313" key="3">
    <source>
        <dbReference type="EMBL" id="KAF1746929.1"/>
    </source>
</evidence>
<reference evidence="3 4" key="1">
    <citation type="submission" date="2019-12" db="EMBL/GenBank/DDBJ databases">
        <title>Chromosome-level assembly of the Caenorhabditis remanei genome.</title>
        <authorList>
            <person name="Teterina A.A."/>
            <person name="Willis J.H."/>
            <person name="Phillips P.C."/>
        </authorList>
    </citation>
    <scope>NUCLEOTIDE SEQUENCE [LARGE SCALE GENOMIC DNA]</scope>
    <source>
        <strain evidence="3 4">PX506</strain>
        <tissue evidence="3">Whole organism</tissue>
    </source>
</reference>
<dbReference type="KEGG" id="crq:GCK72_023387"/>
<feature type="region of interest" description="Disordered" evidence="2">
    <location>
        <begin position="72"/>
        <end position="170"/>
    </location>
</feature>
<accession>A0A6A5FX10</accession>
<name>A0A6A5FX10_CAERE</name>
<proteinExistence type="predicted"/>
<feature type="compositionally biased region" description="Polar residues" evidence="2">
    <location>
        <begin position="75"/>
        <end position="94"/>
    </location>
</feature>